<comment type="caution">
    <text evidence="2">The sequence shown here is derived from an EMBL/GenBank/DDBJ whole genome shotgun (WGS) entry which is preliminary data.</text>
</comment>
<protein>
    <submittedName>
        <fullName evidence="2">Uncharacterized protein</fullName>
    </submittedName>
</protein>
<reference evidence="2 3" key="1">
    <citation type="submission" date="2023-05" db="EMBL/GenBank/DDBJ databases">
        <authorList>
            <person name="Zhang X."/>
        </authorList>
    </citation>
    <scope>NUCLEOTIDE SEQUENCE [LARGE SCALE GENOMIC DNA]</scope>
    <source>
        <strain evidence="2 3">DM2B3-1</strain>
    </source>
</reference>
<evidence type="ECO:0000313" key="2">
    <source>
        <dbReference type="EMBL" id="MDJ1497842.1"/>
    </source>
</evidence>
<evidence type="ECO:0000256" key="1">
    <source>
        <dbReference type="SAM" id="Phobius"/>
    </source>
</evidence>
<keyword evidence="1" id="KW-1133">Transmembrane helix</keyword>
<gene>
    <name evidence="2" type="ORF">QNI19_33185</name>
</gene>
<organism evidence="2 3">
    <name type="scientific">Xanthocytophaga flava</name>
    <dbReference type="NCBI Taxonomy" id="3048013"/>
    <lineage>
        <taxon>Bacteria</taxon>
        <taxon>Pseudomonadati</taxon>
        <taxon>Bacteroidota</taxon>
        <taxon>Cytophagia</taxon>
        <taxon>Cytophagales</taxon>
        <taxon>Rhodocytophagaceae</taxon>
        <taxon>Xanthocytophaga</taxon>
    </lineage>
</organism>
<keyword evidence="1" id="KW-0812">Transmembrane</keyword>
<dbReference type="EMBL" id="JASJOT010000036">
    <property type="protein sequence ID" value="MDJ1497842.1"/>
    <property type="molecule type" value="Genomic_DNA"/>
</dbReference>
<feature type="transmembrane region" description="Helical" evidence="1">
    <location>
        <begin position="61"/>
        <end position="82"/>
    </location>
</feature>
<sequence length="117" mass="13945">MKVFFTYYFWSVLLLIVILFTYEWVLAIVLDRLNQQVKLFIVMGVMIYALPYAIFHLLHFFYFKGITIVRFLPFIVLCFIVVQSDNHMQDWISSALVVVCIYSLMNCILIGFINKRQ</sequence>
<evidence type="ECO:0000313" key="3">
    <source>
        <dbReference type="Proteomes" id="UP001228581"/>
    </source>
</evidence>
<keyword evidence="1" id="KW-0472">Membrane</keyword>
<name>A0ABT7CY48_9BACT</name>
<feature type="transmembrane region" description="Helical" evidence="1">
    <location>
        <begin position="37"/>
        <end position="55"/>
    </location>
</feature>
<keyword evidence="3" id="KW-1185">Reference proteome</keyword>
<dbReference type="Proteomes" id="UP001228581">
    <property type="component" value="Unassembled WGS sequence"/>
</dbReference>
<feature type="transmembrane region" description="Helical" evidence="1">
    <location>
        <begin position="6"/>
        <end position="30"/>
    </location>
</feature>
<proteinExistence type="predicted"/>
<feature type="transmembrane region" description="Helical" evidence="1">
    <location>
        <begin position="94"/>
        <end position="113"/>
    </location>
</feature>
<accession>A0ABT7CY48</accession>
<dbReference type="RefSeq" id="WP_314003728.1">
    <property type="nucleotide sequence ID" value="NZ_JASJOT010000036.1"/>
</dbReference>